<keyword evidence="1" id="KW-0472">Membrane</keyword>
<dbReference type="InterPro" id="IPR011990">
    <property type="entry name" value="TPR-like_helical_dom_sf"/>
</dbReference>
<dbReference type="OMA" id="GCASEVF"/>
<organism evidence="3 4">
    <name type="scientific">Polarella glacialis</name>
    <name type="common">Dinoflagellate</name>
    <dbReference type="NCBI Taxonomy" id="89957"/>
    <lineage>
        <taxon>Eukaryota</taxon>
        <taxon>Sar</taxon>
        <taxon>Alveolata</taxon>
        <taxon>Dinophyceae</taxon>
        <taxon>Suessiales</taxon>
        <taxon>Suessiaceae</taxon>
        <taxon>Polarella</taxon>
    </lineage>
</organism>
<keyword evidence="1" id="KW-1133">Transmembrane helix</keyword>
<dbReference type="EMBL" id="CAJNNW010031062">
    <property type="protein sequence ID" value="CAE8705812.1"/>
    <property type="molecule type" value="Genomic_DNA"/>
</dbReference>
<protein>
    <submittedName>
        <fullName evidence="3">Uncharacterized protein</fullName>
    </submittedName>
</protein>
<evidence type="ECO:0000313" key="3">
    <source>
        <dbReference type="EMBL" id="CAE8705812.1"/>
    </source>
</evidence>
<sequence length="247" mass="27385">MAVLVASCCRPRPLSCGRLCLLGLLLFWRLVALAVAWGAGVNAFITPGDAIRHYTKALRGAATVRQGSESRAFQRTAHLYYRAVMYRRTGDFQRAASIYEKEIGLQQRGILPRAEEVSASAAAAHAWLNLALTQQGQYNFDASRRSFQSGVSRVQELIQNEHHVWIDGQSRVRFSLGSSSEAYSESLSQALRWLATLLTAWGLLETKAHGLGRARLLVQRAATLDKSKGQVLRWRVVDPSQVHAQAL</sequence>
<keyword evidence="5" id="KW-1185">Reference proteome</keyword>
<accession>A0A813KJZ9</accession>
<dbReference type="Proteomes" id="UP000654075">
    <property type="component" value="Unassembled WGS sequence"/>
</dbReference>
<dbReference type="AlphaFoldDB" id="A0A813KJZ9"/>
<evidence type="ECO:0000256" key="1">
    <source>
        <dbReference type="SAM" id="Phobius"/>
    </source>
</evidence>
<dbReference type="OrthoDB" id="420593at2759"/>
<proteinExistence type="predicted"/>
<dbReference type="SUPFAM" id="SSF48452">
    <property type="entry name" value="TPR-like"/>
    <property type="match status" value="1"/>
</dbReference>
<comment type="caution">
    <text evidence="3">The sequence shown here is derived from an EMBL/GenBank/DDBJ whole genome shotgun (WGS) entry which is preliminary data.</text>
</comment>
<reference evidence="3" key="1">
    <citation type="submission" date="2021-02" db="EMBL/GenBank/DDBJ databases">
        <authorList>
            <person name="Dougan E. K."/>
            <person name="Rhodes N."/>
            <person name="Thang M."/>
            <person name="Chan C."/>
        </authorList>
    </citation>
    <scope>NUCLEOTIDE SEQUENCE</scope>
</reference>
<evidence type="ECO:0000313" key="2">
    <source>
        <dbReference type="EMBL" id="CAE8627279.1"/>
    </source>
</evidence>
<gene>
    <name evidence="2" type="ORF">PGLA1383_LOCUS44078</name>
    <name evidence="3" type="ORF">PGLA2088_LOCUS33903</name>
</gene>
<keyword evidence="1" id="KW-0812">Transmembrane</keyword>
<dbReference type="Gene3D" id="1.25.40.10">
    <property type="entry name" value="Tetratricopeptide repeat domain"/>
    <property type="match status" value="1"/>
</dbReference>
<name>A0A813KJZ9_POLGL</name>
<dbReference type="Proteomes" id="UP000626109">
    <property type="component" value="Unassembled WGS sequence"/>
</dbReference>
<dbReference type="EMBL" id="CAJNNV010029138">
    <property type="protein sequence ID" value="CAE8627279.1"/>
    <property type="molecule type" value="Genomic_DNA"/>
</dbReference>
<evidence type="ECO:0000313" key="5">
    <source>
        <dbReference type="Proteomes" id="UP000654075"/>
    </source>
</evidence>
<feature type="transmembrane region" description="Helical" evidence="1">
    <location>
        <begin position="26"/>
        <end position="45"/>
    </location>
</feature>
<evidence type="ECO:0000313" key="4">
    <source>
        <dbReference type="Proteomes" id="UP000626109"/>
    </source>
</evidence>